<dbReference type="PANTHER" id="PTHR31301">
    <property type="entry name" value="LOB DOMAIN-CONTAINING PROTEIN 4-RELATED"/>
    <property type="match status" value="1"/>
</dbReference>
<comment type="similarity">
    <text evidence="1">Belongs to the LOB domain-containing protein family.</text>
</comment>
<name>A0ABQ5DCY1_9ASTR</name>
<feature type="domain" description="LOB" evidence="2">
    <location>
        <begin position="9"/>
        <end position="112"/>
    </location>
</feature>
<dbReference type="Pfam" id="PF03195">
    <property type="entry name" value="LOB"/>
    <property type="match status" value="1"/>
</dbReference>
<dbReference type="PROSITE" id="PS50891">
    <property type="entry name" value="LOB"/>
    <property type="match status" value="1"/>
</dbReference>
<dbReference type="InterPro" id="IPR004883">
    <property type="entry name" value="LOB"/>
</dbReference>
<evidence type="ECO:0000256" key="1">
    <source>
        <dbReference type="ARBA" id="ARBA00005474"/>
    </source>
</evidence>
<reference evidence="3" key="1">
    <citation type="journal article" date="2022" name="Int. J. Mol. Sci.">
        <title>Draft Genome of Tanacetum Coccineum: Genomic Comparison of Closely Related Tanacetum-Family Plants.</title>
        <authorList>
            <person name="Yamashiro T."/>
            <person name="Shiraishi A."/>
            <person name="Nakayama K."/>
            <person name="Satake H."/>
        </authorList>
    </citation>
    <scope>NUCLEOTIDE SEQUENCE</scope>
</reference>
<evidence type="ECO:0000313" key="4">
    <source>
        <dbReference type="Proteomes" id="UP001151760"/>
    </source>
</evidence>
<sequence>MKMSSSSNSTCAACKFLHPKGTQECVFASYFPPDQPAKFASVHKVFGASNVAKIFNELSTSRREDTVHTLAYEADVRLGDLVYGCVGIISSLLQEIELAQTKAEIALLGAAQLVDPFIYNEQK</sequence>
<evidence type="ECO:0000259" key="2">
    <source>
        <dbReference type="PROSITE" id="PS50891"/>
    </source>
</evidence>
<reference evidence="3" key="2">
    <citation type="submission" date="2022-01" db="EMBL/GenBank/DDBJ databases">
        <authorList>
            <person name="Yamashiro T."/>
            <person name="Shiraishi A."/>
            <person name="Satake H."/>
            <person name="Nakayama K."/>
        </authorList>
    </citation>
    <scope>NUCLEOTIDE SEQUENCE</scope>
</reference>
<dbReference type="PANTHER" id="PTHR31301:SF68">
    <property type="entry name" value="LOB DOMAIN-CONTAINING PROTEIN 32-RELATED"/>
    <property type="match status" value="1"/>
</dbReference>
<dbReference type="Proteomes" id="UP001151760">
    <property type="component" value="Unassembled WGS sequence"/>
</dbReference>
<protein>
    <submittedName>
        <fullName evidence="3">LOB domain-containing protein 36-like protein</fullName>
    </submittedName>
</protein>
<organism evidence="3 4">
    <name type="scientific">Tanacetum coccineum</name>
    <dbReference type="NCBI Taxonomy" id="301880"/>
    <lineage>
        <taxon>Eukaryota</taxon>
        <taxon>Viridiplantae</taxon>
        <taxon>Streptophyta</taxon>
        <taxon>Embryophyta</taxon>
        <taxon>Tracheophyta</taxon>
        <taxon>Spermatophyta</taxon>
        <taxon>Magnoliopsida</taxon>
        <taxon>eudicotyledons</taxon>
        <taxon>Gunneridae</taxon>
        <taxon>Pentapetalae</taxon>
        <taxon>asterids</taxon>
        <taxon>campanulids</taxon>
        <taxon>Asterales</taxon>
        <taxon>Asteraceae</taxon>
        <taxon>Asteroideae</taxon>
        <taxon>Anthemideae</taxon>
        <taxon>Anthemidinae</taxon>
        <taxon>Tanacetum</taxon>
    </lineage>
</organism>
<accession>A0ABQ5DCY1</accession>
<comment type="caution">
    <text evidence="3">The sequence shown here is derived from an EMBL/GenBank/DDBJ whole genome shotgun (WGS) entry which is preliminary data.</text>
</comment>
<evidence type="ECO:0000313" key="3">
    <source>
        <dbReference type="EMBL" id="GJT35009.1"/>
    </source>
</evidence>
<keyword evidence="4" id="KW-1185">Reference proteome</keyword>
<proteinExistence type="inferred from homology"/>
<dbReference type="EMBL" id="BQNB010015014">
    <property type="protein sequence ID" value="GJT35009.1"/>
    <property type="molecule type" value="Genomic_DNA"/>
</dbReference>
<gene>
    <name evidence="3" type="ORF">Tco_0925428</name>
</gene>